<dbReference type="GO" id="GO:0016757">
    <property type="term" value="F:glycosyltransferase activity"/>
    <property type="evidence" value="ECO:0007669"/>
    <property type="project" value="UniProtKB-KW"/>
</dbReference>
<reference evidence="3 4" key="1">
    <citation type="submission" date="2015-08" db="EMBL/GenBank/DDBJ databases">
        <authorList>
            <person name="Babu N.S."/>
            <person name="Beckwith C.J."/>
            <person name="Beseler K.G."/>
            <person name="Brison A."/>
            <person name="Carone J.V."/>
            <person name="Caskin T.P."/>
            <person name="Diamond M."/>
            <person name="Durham M.E."/>
            <person name="Foxe J.M."/>
            <person name="Go M."/>
            <person name="Henderson B.A."/>
            <person name="Jones I.B."/>
            <person name="McGettigan J.A."/>
            <person name="Micheletti S.J."/>
            <person name="Nasrallah M.E."/>
            <person name="Ortiz D."/>
            <person name="Piller C.R."/>
            <person name="Privatt S.R."/>
            <person name="Schneider S.L."/>
            <person name="Sharp S."/>
            <person name="Smith T.C."/>
            <person name="Stanton J.D."/>
            <person name="Ullery H.E."/>
            <person name="Wilson R.J."/>
            <person name="Serrano M.G."/>
            <person name="Buck G."/>
            <person name="Lee V."/>
            <person name="Wang Y."/>
            <person name="Carvalho R."/>
            <person name="Voegtly L."/>
            <person name="Shi R."/>
            <person name="Duckworth R."/>
            <person name="Johnson A."/>
            <person name="Loviza R."/>
            <person name="Walstead R."/>
            <person name="Shah Z."/>
            <person name="Kiflezghi M."/>
            <person name="Wade K."/>
            <person name="Ball S.L."/>
            <person name="Bradley K.W."/>
            <person name="Asai D.J."/>
            <person name="Bowman C.A."/>
            <person name="Russell D.A."/>
            <person name="Pope W.H."/>
            <person name="Jacobs-Sera D."/>
            <person name="Hendrix R.W."/>
            <person name="Hatfull G.F."/>
        </authorList>
    </citation>
    <scope>NUCLEOTIDE SEQUENCE [LARGE SCALE GENOMIC DNA]</scope>
    <source>
        <strain evidence="3 4">DSM 27648</strain>
    </source>
</reference>
<name>A0A0K1PRX7_9BACT</name>
<gene>
    <name evidence="3" type="ORF">AKJ09_02543</name>
</gene>
<evidence type="ECO:0000256" key="1">
    <source>
        <dbReference type="ARBA" id="ARBA00008007"/>
    </source>
</evidence>
<evidence type="ECO:0000313" key="3">
    <source>
        <dbReference type="EMBL" id="AKU95879.1"/>
    </source>
</evidence>
<protein>
    <submittedName>
        <fullName evidence="3">Competence protein F, phosphoribosyltransferase domain protein</fullName>
    </submittedName>
</protein>
<proteinExistence type="inferred from homology"/>
<feature type="domain" description="Phosphoribosyltransferase" evidence="2">
    <location>
        <begin position="122"/>
        <end position="221"/>
    </location>
</feature>
<dbReference type="InterPro" id="IPR051910">
    <property type="entry name" value="ComF/GntX_DNA_util-trans"/>
</dbReference>
<dbReference type="STRING" id="1391654.AKJ09_02543"/>
<dbReference type="KEGG" id="llu:AKJ09_02543"/>
<dbReference type="PANTHER" id="PTHR47505:SF1">
    <property type="entry name" value="DNA UTILIZATION PROTEIN YHGH"/>
    <property type="match status" value="1"/>
</dbReference>
<dbReference type="InterPro" id="IPR029057">
    <property type="entry name" value="PRTase-like"/>
</dbReference>
<dbReference type="Pfam" id="PF00156">
    <property type="entry name" value="Pribosyltran"/>
    <property type="match status" value="1"/>
</dbReference>
<comment type="similarity">
    <text evidence="1">Belongs to the ComF/GntX family.</text>
</comment>
<dbReference type="Proteomes" id="UP000064967">
    <property type="component" value="Chromosome"/>
</dbReference>
<dbReference type="SUPFAM" id="SSF53271">
    <property type="entry name" value="PRTase-like"/>
    <property type="match status" value="1"/>
</dbReference>
<evidence type="ECO:0000259" key="2">
    <source>
        <dbReference type="Pfam" id="PF00156"/>
    </source>
</evidence>
<keyword evidence="3" id="KW-0808">Transferase</keyword>
<dbReference type="Gene3D" id="3.40.50.2020">
    <property type="match status" value="1"/>
</dbReference>
<keyword evidence="3" id="KW-0328">Glycosyltransferase</keyword>
<dbReference type="AlphaFoldDB" id="A0A0K1PRX7"/>
<sequence length="225" mass="24601">MQTPLLAFGRVALDAAGELVAPNRCAACDSRIRRRTLFCASCAVSVIERRTRYPSRECAVFAYGGAIATAIARCKYGGRPDLAPRLGEMMATFADSFDGQVDVVVSVPLHPRRLADRGFDQAALLARQIARRLVVPWAPRALARVHDTPKQASLDKAARATNLKGAFVVRTPEAIQGRRVLLVDDVRTTGATLSGCVTALRTTGAEHVWTMVLANRDREEDERTW</sequence>
<dbReference type="EMBL" id="CP012333">
    <property type="protein sequence ID" value="AKU95879.1"/>
    <property type="molecule type" value="Genomic_DNA"/>
</dbReference>
<dbReference type="PANTHER" id="PTHR47505">
    <property type="entry name" value="DNA UTILIZATION PROTEIN YHGH"/>
    <property type="match status" value="1"/>
</dbReference>
<dbReference type="OrthoDB" id="9779910at2"/>
<keyword evidence="4" id="KW-1185">Reference proteome</keyword>
<accession>A0A0K1PRX7</accession>
<organism evidence="3 4">
    <name type="scientific">Labilithrix luteola</name>
    <dbReference type="NCBI Taxonomy" id="1391654"/>
    <lineage>
        <taxon>Bacteria</taxon>
        <taxon>Pseudomonadati</taxon>
        <taxon>Myxococcota</taxon>
        <taxon>Polyangia</taxon>
        <taxon>Polyangiales</taxon>
        <taxon>Labilitrichaceae</taxon>
        <taxon>Labilithrix</taxon>
    </lineage>
</organism>
<dbReference type="CDD" id="cd06223">
    <property type="entry name" value="PRTases_typeI"/>
    <property type="match status" value="1"/>
</dbReference>
<dbReference type="RefSeq" id="WP_146647254.1">
    <property type="nucleotide sequence ID" value="NZ_CP012333.1"/>
</dbReference>
<evidence type="ECO:0000313" key="4">
    <source>
        <dbReference type="Proteomes" id="UP000064967"/>
    </source>
</evidence>
<dbReference type="InterPro" id="IPR000836">
    <property type="entry name" value="PRTase_dom"/>
</dbReference>